<keyword evidence="5" id="KW-1185">Reference proteome</keyword>
<evidence type="ECO:0000313" key="5">
    <source>
        <dbReference type="Proteomes" id="UP000324351"/>
    </source>
</evidence>
<comment type="similarity">
    <text evidence="3">Belongs to the gas vesicle GvpF/GvpL family.</text>
</comment>
<keyword evidence="1" id="KW-0304">Gas vesicle</keyword>
<evidence type="ECO:0000313" key="4">
    <source>
        <dbReference type="EMBL" id="KAA1427920.1"/>
    </source>
</evidence>
<dbReference type="GO" id="GO:0031412">
    <property type="term" value="P:gas vesicle organization"/>
    <property type="evidence" value="ECO:0007669"/>
    <property type="project" value="InterPro"/>
</dbReference>
<comment type="caution">
    <text evidence="4">The sequence shown here is derived from an EMBL/GenBank/DDBJ whole genome shotgun (WGS) entry which is preliminary data.</text>
</comment>
<sequence>MTWGGNTMPSARYLYAVCRGLDEAALDGVTGLDGRPVEVVGVLDLQAAVSTVDLPGLGEEGLRADLERPEWVERTARGHDTVVQACARSAPTAPMRLGTVCPDDGSVRRSLEEWYDDLAAALGRITGREQWSVKVYAHPRPSPAAGTEDARDQSSLAAEDLDAGLREVAVAARRVSGRSGGAMLLNGAYLVDAARARAFAERVAALGVAHPDVSVACDGPWPAYSFATLE</sequence>
<evidence type="ECO:0000256" key="3">
    <source>
        <dbReference type="ARBA" id="ARBA00035643"/>
    </source>
</evidence>
<evidence type="ECO:0000256" key="2">
    <source>
        <dbReference type="ARBA" id="ARBA00035108"/>
    </source>
</evidence>
<evidence type="ECO:0000256" key="1">
    <source>
        <dbReference type="ARBA" id="ARBA00022987"/>
    </source>
</evidence>
<dbReference type="PANTHER" id="PTHR36852">
    <property type="entry name" value="PROTEIN GVPL 2"/>
    <property type="match status" value="1"/>
</dbReference>
<dbReference type="Pfam" id="PF06386">
    <property type="entry name" value="GvpL_GvpF"/>
    <property type="match status" value="2"/>
</dbReference>
<protein>
    <submittedName>
        <fullName evidence="4">GvpL/GvpF family gas vesicle protein</fullName>
    </submittedName>
</protein>
<dbReference type="RefSeq" id="WP_149750412.1">
    <property type="nucleotide sequence ID" value="NZ_VUJW01000003.1"/>
</dbReference>
<reference evidence="4 5" key="1">
    <citation type="submission" date="2019-09" db="EMBL/GenBank/DDBJ databases">
        <title>Nocardioides panacisoli sp. nov., isolated from the soil of a ginseng field.</title>
        <authorList>
            <person name="Cho C."/>
        </authorList>
    </citation>
    <scope>NUCLEOTIDE SEQUENCE [LARGE SCALE GENOMIC DNA]</scope>
    <source>
        <strain evidence="4 5">BN140041</strain>
    </source>
</reference>
<dbReference type="GO" id="GO:0031411">
    <property type="term" value="C:gas vesicle"/>
    <property type="evidence" value="ECO:0007669"/>
    <property type="project" value="UniProtKB-SubCell"/>
</dbReference>
<dbReference type="AlphaFoldDB" id="A0A5B1M8A3"/>
<accession>A0A5B1M8A3</accession>
<name>A0A5B1M8A3_9ACTN</name>
<gene>
    <name evidence="4" type="ORF">F0U47_10945</name>
</gene>
<proteinExistence type="inferred from homology"/>
<dbReference type="Proteomes" id="UP000324351">
    <property type="component" value="Unassembled WGS sequence"/>
</dbReference>
<organism evidence="4 5">
    <name type="scientific">Nocardioides antri</name>
    <dbReference type="NCBI Taxonomy" id="2607659"/>
    <lineage>
        <taxon>Bacteria</taxon>
        <taxon>Bacillati</taxon>
        <taxon>Actinomycetota</taxon>
        <taxon>Actinomycetes</taxon>
        <taxon>Propionibacteriales</taxon>
        <taxon>Nocardioidaceae</taxon>
        <taxon>Nocardioides</taxon>
    </lineage>
</organism>
<dbReference type="PANTHER" id="PTHR36852:SF1">
    <property type="entry name" value="PROTEIN GVPL 2"/>
    <property type="match status" value="1"/>
</dbReference>
<dbReference type="EMBL" id="VUJW01000003">
    <property type="protein sequence ID" value="KAA1427920.1"/>
    <property type="molecule type" value="Genomic_DNA"/>
</dbReference>
<dbReference type="InterPro" id="IPR009430">
    <property type="entry name" value="GvpL/GvpF"/>
</dbReference>
<comment type="subcellular location">
    <subcellularLocation>
        <location evidence="2">Gas vesicle</location>
    </subcellularLocation>
</comment>
<reference evidence="4 5" key="2">
    <citation type="submission" date="2019-09" db="EMBL/GenBank/DDBJ databases">
        <authorList>
            <person name="Jin C."/>
        </authorList>
    </citation>
    <scope>NUCLEOTIDE SEQUENCE [LARGE SCALE GENOMIC DNA]</scope>
    <source>
        <strain evidence="4 5">BN140041</strain>
    </source>
</reference>